<evidence type="ECO:0000259" key="4">
    <source>
        <dbReference type="PROSITE" id="PS51088"/>
    </source>
</evidence>
<dbReference type="InterPro" id="IPR000818">
    <property type="entry name" value="TEA/ATTS_dom"/>
</dbReference>
<comment type="caution">
    <text evidence="5">The sequence shown here is derived from an EMBL/GenBank/DDBJ whole genome shotgun (WGS) entry which is preliminary data.</text>
</comment>
<gene>
    <name evidence="5" type="ORF">VKT23_004172</name>
</gene>
<dbReference type="InterPro" id="IPR038096">
    <property type="entry name" value="TEA/ATTS_sf"/>
</dbReference>
<dbReference type="Pfam" id="PF01285">
    <property type="entry name" value="TEA"/>
    <property type="match status" value="1"/>
</dbReference>
<feature type="compositionally biased region" description="Low complexity" evidence="3">
    <location>
        <begin position="132"/>
        <end position="150"/>
    </location>
</feature>
<accession>A0ABR1JUV7</accession>
<evidence type="ECO:0000313" key="6">
    <source>
        <dbReference type="Proteomes" id="UP001498398"/>
    </source>
</evidence>
<feature type="domain" description="TEA" evidence="4">
    <location>
        <begin position="22"/>
        <end position="94"/>
    </location>
</feature>
<organism evidence="5 6">
    <name type="scientific">Marasmiellus scandens</name>
    <dbReference type="NCBI Taxonomy" id="2682957"/>
    <lineage>
        <taxon>Eukaryota</taxon>
        <taxon>Fungi</taxon>
        <taxon>Dikarya</taxon>
        <taxon>Basidiomycota</taxon>
        <taxon>Agaricomycotina</taxon>
        <taxon>Agaricomycetes</taxon>
        <taxon>Agaricomycetidae</taxon>
        <taxon>Agaricales</taxon>
        <taxon>Marasmiineae</taxon>
        <taxon>Omphalotaceae</taxon>
        <taxon>Marasmiellus</taxon>
    </lineage>
</organism>
<dbReference type="EMBL" id="JBANRG010000004">
    <property type="protein sequence ID" value="KAK7467113.1"/>
    <property type="molecule type" value="Genomic_DNA"/>
</dbReference>
<feature type="DNA-binding region" description="TEA" evidence="2">
    <location>
        <begin position="22"/>
        <end position="94"/>
    </location>
</feature>
<feature type="compositionally biased region" description="Polar residues" evidence="3">
    <location>
        <begin position="122"/>
        <end position="131"/>
    </location>
</feature>
<feature type="region of interest" description="Disordered" evidence="3">
    <location>
        <begin position="121"/>
        <end position="159"/>
    </location>
</feature>
<dbReference type="Proteomes" id="UP001498398">
    <property type="component" value="Unassembled WGS sequence"/>
</dbReference>
<evidence type="ECO:0000256" key="3">
    <source>
        <dbReference type="SAM" id="MobiDB-lite"/>
    </source>
</evidence>
<name>A0ABR1JUV7_9AGAR</name>
<sequence>MSKSTITPQRKHYKLLKSSHSGAPTGEVWPEDVERVFVDGLRAYWQSPWASYSTGRSRWRNQFLVDYLHNHGITRTKKQVASHLQVLRNMWKGQPQSNLLIGLEDPKAEDVSQLALFDDLDTQSPMSSPNFSVSDITSSPDSSPAYSDSARLPEERSHHLTQHPNINSVTTFFLCAGGMEPLTVNIDALPLPPLHNLPVVLKIRLQIPSGMNSPITHGFDASLRFAHMWAGHARCTTKVYLQGVPSSTESGSLNVNSIDLGCPIATLPNSNLNNCRWLEPTVHTTITQEITVDERTVLIVFYELDRHHNFPAAHVLRYQRYRPGAILPSSPQFMPDFLPMPTTSDLSPEVKVELIDSSLPFQYYTSPFNSAAATLSTDTSLSNALG</sequence>
<dbReference type="Gene3D" id="6.10.20.40">
    <property type="entry name" value="TEA/ATTS domain"/>
    <property type="match status" value="1"/>
</dbReference>
<evidence type="ECO:0000313" key="5">
    <source>
        <dbReference type="EMBL" id="KAK7467113.1"/>
    </source>
</evidence>
<keyword evidence="6" id="KW-1185">Reference proteome</keyword>
<proteinExistence type="inferred from homology"/>
<dbReference type="SMART" id="SM00426">
    <property type="entry name" value="TEA"/>
    <property type="match status" value="1"/>
</dbReference>
<protein>
    <recommendedName>
        <fullName evidence="4">TEA domain-containing protein</fullName>
    </recommendedName>
</protein>
<evidence type="ECO:0000256" key="1">
    <source>
        <dbReference type="ARBA" id="ARBA00008421"/>
    </source>
</evidence>
<feature type="region of interest" description="Disordered" evidence="3">
    <location>
        <begin position="1"/>
        <end position="25"/>
    </location>
</feature>
<reference evidence="5 6" key="1">
    <citation type="submission" date="2024-01" db="EMBL/GenBank/DDBJ databases">
        <title>A draft genome for the cacao thread blight pathogen Marasmiellus scandens.</title>
        <authorList>
            <person name="Baruah I.K."/>
            <person name="Leung J."/>
            <person name="Bukari Y."/>
            <person name="Amoako-Attah I."/>
            <person name="Meinhardt L.W."/>
            <person name="Bailey B.A."/>
            <person name="Cohen S.P."/>
        </authorList>
    </citation>
    <scope>NUCLEOTIDE SEQUENCE [LARGE SCALE GENOMIC DNA]</scope>
    <source>
        <strain evidence="5 6">GH-19</strain>
    </source>
</reference>
<comment type="similarity">
    <text evidence="1">Belongs to the TEC1 family.</text>
</comment>
<evidence type="ECO:0000256" key="2">
    <source>
        <dbReference type="PROSITE-ProRule" id="PRU00505"/>
    </source>
</evidence>
<dbReference type="PROSITE" id="PS51088">
    <property type="entry name" value="TEA_2"/>
    <property type="match status" value="1"/>
</dbReference>